<dbReference type="PIRSF" id="PIRSF037052">
    <property type="entry name" value="UCP037052"/>
    <property type="match status" value="1"/>
</dbReference>
<dbReference type="Pfam" id="PF23100">
    <property type="entry name" value="DUF2096_N"/>
    <property type="match status" value="1"/>
</dbReference>
<gene>
    <name evidence="3" type="ORF">DPC56_00660</name>
</gene>
<name>A0A328PAS6_9EURY</name>
<evidence type="ECO:0000259" key="2">
    <source>
        <dbReference type="Pfam" id="PF23100"/>
    </source>
</evidence>
<dbReference type="Proteomes" id="UP000249782">
    <property type="component" value="Unassembled WGS sequence"/>
</dbReference>
<evidence type="ECO:0000313" key="3">
    <source>
        <dbReference type="EMBL" id="RAO79827.1"/>
    </source>
</evidence>
<proteinExistence type="predicted"/>
<dbReference type="GO" id="GO:0003723">
    <property type="term" value="F:RNA binding"/>
    <property type="evidence" value="ECO:0007669"/>
    <property type="project" value="InterPro"/>
</dbReference>
<dbReference type="EMBL" id="QLOE01000001">
    <property type="protein sequence ID" value="RAO79827.1"/>
    <property type="molecule type" value="Genomic_DNA"/>
</dbReference>
<evidence type="ECO:0000313" key="4">
    <source>
        <dbReference type="Proteomes" id="UP000249782"/>
    </source>
</evidence>
<dbReference type="InterPro" id="IPR056730">
    <property type="entry name" value="DUF2096_C"/>
</dbReference>
<dbReference type="InterPro" id="IPR056731">
    <property type="entry name" value="DUF2096_N"/>
</dbReference>
<sequence length="174" mass="20217">MTLPVEQTWMVLLGLLTDLKKRGLEVPKSINEEMRLVKASINFYKTDTTNPKMIKELKRINEMLNEIQETLLEIAESVDKDYQGQWIEKLKRASLGEEIYKVPEPRARFIIGAPPGFSLARVHLQEPLAEDRIQEIAEEYKLIIEFEEDDLIAVYGEKENIKKALKEIGSFFHK</sequence>
<comment type="caution">
    <text evidence="3">The sequence shown here is derived from an EMBL/GenBank/DDBJ whole genome shotgun (WGS) entry which is preliminary data.</text>
</comment>
<dbReference type="RefSeq" id="WP_112093137.1">
    <property type="nucleotide sequence ID" value="NZ_QLOE01000001.1"/>
</dbReference>
<dbReference type="Pfam" id="PF09869">
    <property type="entry name" value="KH_DUF2096_C"/>
    <property type="match status" value="1"/>
</dbReference>
<dbReference type="InterPro" id="IPR017098">
    <property type="entry name" value="UCP037052"/>
</dbReference>
<organism evidence="3 4">
    <name type="scientific">Methanothermobacter tenebrarum</name>
    <dbReference type="NCBI Taxonomy" id="680118"/>
    <lineage>
        <taxon>Archaea</taxon>
        <taxon>Methanobacteriati</taxon>
        <taxon>Methanobacteriota</taxon>
        <taxon>Methanomada group</taxon>
        <taxon>Methanobacteria</taxon>
        <taxon>Methanobacteriales</taxon>
        <taxon>Methanobacteriaceae</taxon>
        <taxon>Methanothermobacter</taxon>
    </lineage>
</organism>
<feature type="domain" description="DUF2096" evidence="2">
    <location>
        <begin position="5"/>
        <end position="99"/>
    </location>
</feature>
<dbReference type="OrthoDB" id="81978at2157"/>
<accession>A0A328PAS6</accession>
<dbReference type="AlphaFoldDB" id="A0A328PAS6"/>
<feature type="domain" description="DUF2096" evidence="1">
    <location>
        <begin position="116"/>
        <end position="174"/>
    </location>
</feature>
<dbReference type="SUPFAM" id="SSF54791">
    <property type="entry name" value="Eukaryotic type KH-domain (KH-domain type I)"/>
    <property type="match status" value="1"/>
</dbReference>
<dbReference type="InterPro" id="IPR036612">
    <property type="entry name" value="KH_dom_type_1_sf"/>
</dbReference>
<keyword evidence="4" id="KW-1185">Reference proteome</keyword>
<evidence type="ECO:0000259" key="1">
    <source>
        <dbReference type="Pfam" id="PF09869"/>
    </source>
</evidence>
<protein>
    <submittedName>
        <fullName evidence="3">DUF2096 domain-containing protein</fullName>
    </submittedName>
</protein>
<reference evidence="3 4" key="1">
    <citation type="submission" date="2018-06" db="EMBL/GenBank/DDBJ databases">
        <title>Draft genome sequence of hyperthermophilic methanogen Methanothermobacter tenebrarum sp. MCM-B 1447.</title>
        <authorList>
            <person name="Pore S.D."/>
            <person name="Dagar S."/>
            <person name="Dhakephalkar P.K."/>
        </authorList>
    </citation>
    <scope>NUCLEOTIDE SEQUENCE [LARGE SCALE GENOMIC DNA]</scope>
    <source>
        <strain evidence="3 4">MCM B 1447</strain>
    </source>
</reference>